<dbReference type="Pfam" id="PF01535">
    <property type="entry name" value="PPR"/>
    <property type="match status" value="5"/>
</dbReference>
<dbReference type="Pfam" id="PF13041">
    <property type="entry name" value="PPR_2"/>
    <property type="match status" value="4"/>
</dbReference>
<dbReference type="PROSITE" id="PS51375">
    <property type="entry name" value="PPR"/>
    <property type="match status" value="8"/>
</dbReference>
<feature type="repeat" description="PPR" evidence="2">
    <location>
        <begin position="194"/>
        <end position="228"/>
    </location>
</feature>
<evidence type="ECO:0000313" key="4">
    <source>
        <dbReference type="Proteomes" id="UP001497512"/>
    </source>
</evidence>
<feature type="repeat" description="PPR" evidence="2">
    <location>
        <begin position="459"/>
        <end position="493"/>
    </location>
</feature>
<dbReference type="InterPro" id="IPR011990">
    <property type="entry name" value="TPR-like_helical_dom_sf"/>
</dbReference>
<dbReference type="EMBL" id="OZ019896">
    <property type="protein sequence ID" value="CAK9224219.1"/>
    <property type="molecule type" value="Genomic_DNA"/>
</dbReference>
<evidence type="ECO:0000313" key="3">
    <source>
        <dbReference type="EMBL" id="CAK9224219.1"/>
    </source>
</evidence>
<dbReference type="PANTHER" id="PTHR24015:SF548">
    <property type="entry name" value="OS08G0340900 PROTEIN"/>
    <property type="match status" value="1"/>
</dbReference>
<feature type="repeat" description="PPR" evidence="2">
    <location>
        <begin position="229"/>
        <end position="259"/>
    </location>
</feature>
<dbReference type="PANTHER" id="PTHR24015">
    <property type="entry name" value="OS07G0578800 PROTEIN-RELATED"/>
    <property type="match status" value="1"/>
</dbReference>
<keyword evidence="4" id="KW-1185">Reference proteome</keyword>
<reference evidence="3" key="1">
    <citation type="submission" date="2024-02" db="EMBL/GenBank/DDBJ databases">
        <authorList>
            <consortium name="ELIXIR-Norway"/>
            <consortium name="Elixir Norway"/>
        </authorList>
    </citation>
    <scope>NUCLEOTIDE SEQUENCE</scope>
</reference>
<keyword evidence="1" id="KW-0677">Repeat</keyword>
<feature type="repeat" description="PPR" evidence="2">
    <location>
        <begin position="358"/>
        <end position="392"/>
    </location>
</feature>
<protein>
    <recommendedName>
        <fullName evidence="5">Pentatricopeptide repeat-containing protein</fullName>
    </recommendedName>
</protein>
<feature type="repeat" description="PPR" evidence="2">
    <location>
        <begin position="529"/>
        <end position="559"/>
    </location>
</feature>
<gene>
    <name evidence="3" type="ORF">CSSPTR1EN2_LOCUS17222</name>
</gene>
<evidence type="ECO:0008006" key="5">
    <source>
        <dbReference type="Google" id="ProtNLM"/>
    </source>
</evidence>
<dbReference type="NCBIfam" id="TIGR00756">
    <property type="entry name" value="PPR"/>
    <property type="match status" value="8"/>
</dbReference>
<dbReference type="InterPro" id="IPR002885">
    <property type="entry name" value="PPR_rpt"/>
</dbReference>
<dbReference type="InterPro" id="IPR046960">
    <property type="entry name" value="PPR_At4g14850-like_plant"/>
</dbReference>
<accession>A0ABP0UQ96</accession>
<name>A0ABP0UQ96_9BRYO</name>
<dbReference type="Proteomes" id="UP001497512">
    <property type="component" value="Chromosome 4"/>
</dbReference>
<organism evidence="3 4">
    <name type="scientific">Sphagnum troendelagicum</name>
    <dbReference type="NCBI Taxonomy" id="128251"/>
    <lineage>
        <taxon>Eukaryota</taxon>
        <taxon>Viridiplantae</taxon>
        <taxon>Streptophyta</taxon>
        <taxon>Embryophyta</taxon>
        <taxon>Bryophyta</taxon>
        <taxon>Sphagnophytina</taxon>
        <taxon>Sphagnopsida</taxon>
        <taxon>Sphagnales</taxon>
        <taxon>Sphagnaceae</taxon>
        <taxon>Sphagnum</taxon>
    </lineage>
</organism>
<dbReference type="Gene3D" id="1.25.40.10">
    <property type="entry name" value="Tetratricopeptide repeat domain"/>
    <property type="match status" value="5"/>
</dbReference>
<proteinExistence type="predicted"/>
<feature type="repeat" description="PPR" evidence="2">
    <location>
        <begin position="560"/>
        <end position="594"/>
    </location>
</feature>
<dbReference type="SUPFAM" id="SSF48452">
    <property type="entry name" value="TPR-like"/>
    <property type="match status" value="1"/>
</dbReference>
<feature type="repeat" description="PPR" evidence="2">
    <location>
        <begin position="260"/>
        <end position="294"/>
    </location>
</feature>
<evidence type="ECO:0000256" key="1">
    <source>
        <dbReference type="ARBA" id="ARBA00022737"/>
    </source>
</evidence>
<evidence type="ECO:0000256" key="2">
    <source>
        <dbReference type="PROSITE-ProRule" id="PRU00708"/>
    </source>
</evidence>
<feature type="repeat" description="PPR" evidence="2">
    <location>
        <begin position="128"/>
        <end position="162"/>
    </location>
</feature>
<sequence length="738" mass="82642">MNHTVWRGGLLRVFDDVLKLRDKQQTKDSFGFLLIRCFSVAGRQVQKEIRNGDRAMSRGSDVKISTSEIKALIEMQRPEDVLYSLEQRGVRLDAPTYRSLLRRCTYTRNLTAGRKVHGHIVETGFKADIYLQTAVLSMYCKCGKLVEAHKVFDTMQQRDMFAWTLILAAYAKHGSAKDGFNLYKQLHDAGVRCDRIMYMSIVSMCANLGDLEEAKAVYNDIAKSGITVDALLSNNLIHMYARCGSMKHAHEVFNSMPERDVVSWNTMIAGAAWNGNAEEAFDLFSKMQQESMKPDFITFMSLINVCTSLVALKQVHDSIIEAGLEADAHLATAVVSMFVKCGSAEDARWVFDKMKVRDIVTWNAMIEGYAKHGPYRKALEVYCQMQDEGFEPNCVTFTCLLNACANLASLQEARWVHARIVEAKLESHLHVANGMMNMFAKCDSTKDARQVFDKMEVRSVISWNTMINGYAECGPYMEAMEIFSQMQHEGVKPDAVTFTGLLKACANQASLQGARWVHTRIMAAAFESDIRVRNGLISMYAKCGSLADAARVFNEMEERDVVTYNAMIAALGQYGHGRDALQQFHLMISTGVRPDGVTFVGVLSACSHTGLVDEGLRYFYSMSKDYSVVPEVEHVSCLVDLLGRAGYLVEAEEVVNRMPQTPVGATWGALLGACRLHGNVKLAERTAQFWTQLEPQNAEVYVSLAHIYLTASLWQEAMAVQKLMGDRDLRRQGPVGLR</sequence>